<name>A0ACB5UIP5_9FIRM</name>
<evidence type="ECO:0000313" key="2">
    <source>
        <dbReference type="Proteomes" id="UP001374599"/>
    </source>
</evidence>
<comment type="caution">
    <text evidence="1">The sequence shown here is derived from an EMBL/GenBank/DDBJ whole genome shotgun (WGS) entry which is preliminary data.</text>
</comment>
<evidence type="ECO:0000313" key="1">
    <source>
        <dbReference type="EMBL" id="GMQ62626.1"/>
    </source>
</evidence>
<gene>
    <name evidence="1" type="ORF">AN2V17_18580</name>
</gene>
<organism evidence="1 2">
    <name type="scientific">Vallitalea maricola</name>
    <dbReference type="NCBI Taxonomy" id="3074433"/>
    <lineage>
        <taxon>Bacteria</taxon>
        <taxon>Bacillati</taxon>
        <taxon>Bacillota</taxon>
        <taxon>Clostridia</taxon>
        <taxon>Lachnospirales</taxon>
        <taxon>Vallitaleaceae</taxon>
        <taxon>Vallitalea</taxon>
    </lineage>
</organism>
<keyword evidence="2" id="KW-1185">Reference proteome</keyword>
<dbReference type="EMBL" id="BTPU01000027">
    <property type="protein sequence ID" value="GMQ62626.1"/>
    <property type="molecule type" value="Genomic_DNA"/>
</dbReference>
<proteinExistence type="predicted"/>
<accession>A0ACB5UIP5</accession>
<sequence length="180" mass="21364">MNIPIYLVGVYFFTMLSILSLLLIMALCKILGYKSYNRNKSRNILIVLIFSFFLINCTFQYYAYANRNIDNLDIPFVNDNIAIGEWKSVDYTKDILSYEPTYEQINLPFEGLKLEPEGKIDNEPSINWTKGYILDHSHQTASKYIIRTIDNEQYLFMEWKSGDYIYRHQKPNYYVLKKVD</sequence>
<protein>
    <submittedName>
        <fullName evidence="1">Uncharacterized protein</fullName>
    </submittedName>
</protein>
<reference evidence="1" key="1">
    <citation type="submission" date="2023-09" db="EMBL/GenBank/DDBJ databases">
        <title>Vallitalea sediminicola and Vallitalea maricola sp. nov., anaerobic bacteria isolated from marine sediment.</title>
        <authorList>
            <person name="Hirano S."/>
            <person name="Maeda A."/>
            <person name="Terahara T."/>
            <person name="Mori K."/>
            <person name="Hamada M."/>
            <person name="Matsumoto R."/>
            <person name="Kobayashi T."/>
        </authorList>
    </citation>
    <scope>NUCLEOTIDE SEQUENCE</scope>
    <source>
        <strain evidence="1">AN17-2</strain>
    </source>
</reference>
<dbReference type="Proteomes" id="UP001374599">
    <property type="component" value="Unassembled WGS sequence"/>
</dbReference>